<name>A0ABR7QYN1_9GAMM</name>
<evidence type="ECO:0000313" key="2">
    <source>
        <dbReference type="Proteomes" id="UP000651208"/>
    </source>
</evidence>
<evidence type="ECO:0008006" key="3">
    <source>
        <dbReference type="Google" id="ProtNLM"/>
    </source>
</evidence>
<evidence type="ECO:0000313" key="1">
    <source>
        <dbReference type="EMBL" id="MBC9131312.1"/>
    </source>
</evidence>
<dbReference type="NCBIfam" id="NF047561">
    <property type="entry name" value="orf58_phage_fam"/>
    <property type="match status" value="1"/>
</dbReference>
<dbReference type="Proteomes" id="UP000651208">
    <property type="component" value="Unassembled WGS sequence"/>
</dbReference>
<accession>A0ABR7QYN1</accession>
<protein>
    <recommendedName>
        <fullName evidence="3">Phage protein D</fullName>
    </recommendedName>
</protein>
<proteinExistence type="predicted"/>
<keyword evidence="2" id="KW-1185">Reference proteome</keyword>
<gene>
    <name evidence="1" type="ORF">FcAc13_08315</name>
</gene>
<dbReference type="RefSeq" id="WP_187755742.1">
    <property type="nucleotide sequence ID" value="NZ_JABURY010000016.1"/>
</dbReference>
<sequence>MKQFGREILLKIGNEDESLTYSNLRITFNVTKTISSEPNTGEITIYNLNQNTRNLITTKYYQHVELYICYREDDFRLIFKGDVISINNSQSDLDIITHLKCADGFKAYTDKTIVKTLSSGQSDIVVVNEALASFNIQAATIDLPRNTILPRGKVLFCDAREAVSKVAINNRADWSIQDGQLAIIPKNTALRNDEGYIISSATGMIGSPEKNDDGLEVTTLCNPYFKIGGLIRIESQITEYNGNYKIKSIQHEGDLMGSDWKSKLVCTGGNFVIKK</sequence>
<dbReference type="InterPro" id="IPR054496">
    <property type="entry name" value="E217_GP41"/>
</dbReference>
<reference evidence="1 2" key="1">
    <citation type="submission" date="2020-06" db="EMBL/GenBank/DDBJ databases">
        <title>Frischella cerana isolated from Apis cerana gut homogenate.</title>
        <authorList>
            <person name="Wolter L.A."/>
            <person name="Suenami S."/>
            <person name="Miyazaki R."/>
        </authorList>
    </citation>
    <scope>NUCLEOTIDE SEQUENCE [LARGE SCALE GENOMIC DNA]</scope>
    <source>
        <strain evidence="1 2">Ac13</strain>
    </source>
</reference>
<comment type="caution">
    <text evidence="1">The sequence shown here is derived from an EMBL/GenBank/DDBJ whole genome shotgun (WGS) entry which is preliminary data.</text>
</comment>
<dbReference type="EMBL" id="JABURY010000016">
    <property type="protein sequence ID" value="MBC9131312.1"/>
    <property type="molecule type" value="Genomic_DNA"/>
</dbReference>
<organism evidence="1 2">
    <name type="scientific">Frischella japonica</name>
    <dbReference type="NCBI Taxonomy" id="2741544"/>
    <lineage>
        <taxon>Bacteria</taxon>
        <taxon>Pseudomonadati</taxon>
        <taxon>Pseudomonadota</taxon>
        <taxon>Gammaproteobacteria</taxon>
        <taxon>Orbales</taxon>
        <taxon>Orbaceae</taxon>
        <taxon>Frischella</taxon>
    </lineage>
</organism>
<dbReference type="Pfam" id="PF22759">
    <property type="entry name" value="E217_GP41"/>
    <property type="match status" value="1"/>
</dbReference>